<protein>
    <recommendedName>
        <fullName evidence="2">Amidohydrolase-related domain-containing protein</fullName>
    </recommendedName>
</protein>
<dbReference type="EMBL" id="BPQH01000003">
    <property type="protein sequence ID" value="GJD48594.1"/>
    <property type="molecule type" value="Genomic_DNA"/>
</dbReference>
<dbReference type="Pfam" id="PF04909">
    <property type="entry name" value="Amidohydro_2"/>
    <property type="match status" value="1"/>
</dbReference>
<dbReference type="RefSeq" id="WP_238312993.1">
    <property type="nucleotide sequence ID" value="NZ_BPQH01000003.1"/>
</dbReference>
<organism evidence="3 4">
    <name type="scientific">Methylobacterium crusticola</name>
    <dbReference type="NCBI Taxonomy" id="1697972"/>
    <lineage>
        <taxon>Bacteria</taxon>
        <taxon>Pseudomonadati</taxon>
        <taxon>Pseudomonadota</taxon>
        <taxon>Alphaproteobacteria</taxon>
        <taxon>Hyphomicrobiales</taxon>
        <taxon>Methylobacteriaceae</taxon>
        <taxon>Methylobacterium</taxon>
    </lineage>
</organism>
<evidence type="ECO:0000259" key="2">
    <source>
        <dbReference type="Pfam" id="PF04909"/>
    </source>
</evidence>
<dbReference type="PANTHER" id="PTHR43569">
    <property type="entry name" value="AMIDOHYDROLASE"/>
    <property type="match status" value="1"/>
</dbReference>
<gene>
    <name evidence="3" type="ORF">OPKNFCMD_1317</name>
</gene>
<dbReference type="PANTHER" id="PTHR43569:SF1">
    <property type="entry name" value="BLL3371 PROTEIN"/>
    <property type="match status" value="1"/>
</dbReference>
<feature type="domain" description="Amidohydrolase-related" evidence="2">
    <location>
        <begin position="23"/>
        <end position="331"/>
    </location>
</feature>
<dbReference type="SUPFAM" id="SSF51556">
    <property type="entry name" value="Metallo-dependent hydrolases"/>
    <property type="match status" value="1"/>
</dbReference>
<comment type="similarity">
    <text evidence="1">Belongs to the metallo-dependent hydrolases superfamily.</text>
</comment>
<reference evidence="3" key="2">
    <citation type="submission" date="2021-08" db="EMBL/GenBank/DDBJ databases">
        <authorList>
            <person name="Tani A."/>
            <person name="Ola A."/>
            <person name="Ogura Y."/>
            <person name="Katsura K."/>
            <person name="Hayashi T."/>
        </authorList>
    </citation>
    <scope>NUCLEOTIDE SEQUENCE</scope>
    <source>
        <strain evidence="3">KCTC 52305</strain>
    </source>
</reference>
<evidence type="ECO:0000256" key="1">
    <source>
        <dbReference type="ARBA" id="ARBA00038310"/>
    </source>
</evidence>
<proteinExistence type="inferred from homology"/>
<reference evidence="3" key="1">
    <citation type="journal article" date="2021" name="Front. Microbiol.">
        <title>Comprehensive Comparative Genomics and Phenotyping of Methylobacterium Species.</title>
        <authorList>
            <person name="Alessa O."/>
            <person name="Ogura Y."/>
            <person name="Fujitani Y."/>
            <person name="Takami H."/>
            <person name="Hayashi T."/>
            <person name="Sahin N."/>
            <person name="Tani A."/>
        </authorList>
    </citation>
    <scope>NUCLEOTIDE SEQUENCE</scope>
    <source>
        <strain evidence="3">KCTC 52305</strain>
    </source>
</reference>
<dbReference type="Gene3D" id="3.20.20.140">
    <property type="entry name" value="Metal-dependent hydrolases"/>
    <property type="match status" value="1"/>
</dbReference>
<dbReference type="InterPro" id="IPR006680">
    <property type="entry name" value="Amidohydro-rel"/>
</dbReference>
<comment type="caution">
    <text evidence="3">The sequence shown here is derived from an EMBL/GenBank/DDBJ whole genome shotgun (WGS) entry which is preliminary data.</text>
</comment>
<sequence length="353" mass="38279">MPTRSEWLDRHVEAALLPELPIVDPHHHLWSRGGAPYLLDAFLEDAAAGHRVDATVYLECHAHYHRDGPEHLRPVGEVAFAAATGEACAARGGPRVCAGIVGHADLRLGDRLREVTDAMREAGRGRFRGLRQIAAWHPDPAVKGTVASPPPRLLEDARFRRGLAVLAAEGLGFETWVLHTQLAELLDAAQAAPGLGIVMNHSGGAIGMGPYAGRREQAFVEWRRGIAALARADNVFAKIGGFGMRLWGFGFHDRPTPPSSEEVARAIAPYVETLIETFGPGRCMFESNFPVDKGSYSYVVIWNAFKRLIASYAPAEQHALLRGTAERFYRLADGDRPAGRRATPGAAAAPRGS</sequence>
<evidence type="ECO:0000313" key="3">
    <source>
        <dbReference type="EMBL" id="GJD48594.1"/>
    </source>
</evidence>
<name>A0ABQ4QUH1_9HYPH</name>
<keyword evidence="4" id="KW-1185">Reference proteome</keyword>
<dbReference type="InterPro" id="IPR032466">
    <property type="entry name" value="Metal_Hydrolase"/>
</dbReference>
<dbReference type="InterPro" id="IPR052350">
    <property type="entry name" value="Metallo-dep_Lactonases"/>
</dbReference>
<dbReference type="Proteomes" id="UP001055167">
    <property type="component" value="Unassembled WGS sequence"/>
</dbReference>
<evidence type="ECO:0000313" key="4">
    <source>
        <dbReference type="Proteomes" id="UP001055167"/>
    </source>
</evidence>
<accession>A0ABQ4QUH1</accession>